<evidence type="ECO:0000259" key="2">
    <source>
        <dbReference type="Pfam" id="PF06381"/>
    </source>
</evidence>
<dbReference type="InterPro" id="IPR024459">
    <property type="entry name" value="Acb1-like_N"/>
</dbReference>
<dbReference type="NCBIfam" id="TIGR01555">
    <property type="entry name" value="phge_rel_HI1409"/>
    <property type="match status" value="1"/>
</dbReference>
<sequence>MARRRDHRPGGKRWATTATTDGFDSFSARLGLGQDNLLAKSGYSPGNYISRQPQALEDMYRTSWVVGRTVEVVAEDMVRGGVDIQADMPQDEVGALLRQLRISGVPGRLADAIKWGRLYGGALAVILIDGQDLGEPLNMETITKGAFRGLFVLDRHQVTPSDEMITDIGPMLGYPDSYTINTAEALRGQKVHHTRCIRFIGVDLPLNQRRGEQHWGGSVVERTYDRILALDSATHGAANLLYKSFLRVIGVRRLREVLAAGGKLEAALVKMFTMIRQTQSNEGITLIDAEDSFNTHSASFAGLYDALQAFAEQISGATGIPLVRLLGQSPKGFSSGESDLRIYYDTIATQQEDDLRPALSLLFGVLSRSLWGKPLPEDFSFDFRSLYLPTELEKSQIATADAQNVAGLHTAGLLSTSMALSELRDAGRVTGRWTGITQDDIDAARRMEVAPPLPEGEDPTAGTSQLLGV</sequence>
<dbReference type="Proteomes" id="UP001180616">
    <property type="component" value="Chromosome"/>
</dbReference>
<evidence type="ECO:0000256" key="1">
    <source>
        <dbReference type="SAM" id="MobiDB-lite"/>
    </source>
</evidence>
<feature type="region of interest" description="Disordered" evidence="1">
    <location>
        <begin position="450"/>
        <end position="469"/>
    </location>
</feature>
<evidence type="ECO:0000313" key="4">
    <source>
        <dbReference type="Proteomes" id="UP001180616"/>
    </source>
</evidence>
<dbReference type="Pfam" id="PF06381">
    <property type="entry name" value="Phage_portal_3"/>
    <property type="match status" value="1"/>
</dbReference>
<protein>
    <submittedName>
        <fullName evidence="3">DUF1073 domain-containing protein</fullName>
    </submittedName>
</protein>
<evidence type="ECO:0000313" key="3">
    <source>
        <dbReference type="EMBL" id="WMW66649.1"/>
    </source>
</evidence>
<feature type="domain" description="Anti-CBASS protein Acb1-like N-terminal" evidence="2">
    <location>
        <begin position="56"/>
        <end position="405"/>
    </location>
</feature>
<keyword evidence="4" id="KW-1185">Reference proteome</keyword>
<dbReference type="InterPro" id="IPR006445">
    <property type="entry name" value="Phage-assoc_HI1409"/>
</dbReference>
<name>A0ABY9R5B6_9BACT</name>
<dbReference type="RefSeq" id="WP_309542513.1">
    <property type="nucleotide sequence ID" value="NZ_CP133659.1"/>
</dbReference>
<gene>
    <name evidence="3" type="ORF">KPS_001253</name>
</gene>
<reference evidence="3" key="1">
    <citation type="submission" date="2023-09" db="EMBL/GenBank/DDBJ databases">
        <authorList>
            <consortium name="CW5 consortium"/>
            <person name="Lu C.-W."/>
        </authorList>
    </citation>
    <scope>NUCLEOTIDE SEQUENCE</scope>
    <source>
        <strain evidence="3">KPS</strain>
    </source>
</reference>
<proteinExistence type="predicted"/>
<dbReference type="EMBL" id="CP133659">
    <property type="protein sequence ID" value="WMW66649.1"/>
    <property type="molecule type" value="Genomic_DNA"/>
</dbReference>
<organism evidence="3 4">
    <name type="scientific">Nitratidesulfovibrio liaohensis</name>
    <dbReference type="NCBI Taxonomy" id="2604158"/>
    <lineage>
        <taxon>Bacteria</taxon>
        <taxon>Pseudomonadati</taxon>
        <taxon>Thermodesulfobacteriota</taxon>
        <taxon>Desulfovibrionia</taxon>
        <taxon>Desulfovibrionales</taxon>
        <taxon>Desulfovibrionaceae</taxon>
        <taxon>Nitratidesulfovibrio</taxon>
    </lineage>
</organism>
<accession>A0ABY9R5B6</accession>